<gene>
    <name evidence="4" type="primary">fabG</name>
    <name evidence="4" type="ORF">V1633_14345</name>
</gene>
<dbReference type="PRINTS" id="PR00080">
    <property type="entry name" value="SDRFAMILY"/>
</dbReference>
<reference evidence="4 5" key="1">
    <citation type="submission" date="2024-01" db="EMBL/GenBank/DDBJ databases">
        <title>Genome insights into Plantactinospora sonchi sp. nov.</title>
        <authorList>
            <person name="Wang L."/>
        </authorList>
    </citation>
    <scope>NUCLEOTIDE SEQUENCE [LARGE SCALE GENOMIC DNA]</scope>
    <source>
        <strain evidence="4 5">NEAU-QY2</strain>
    </source>
</reference>
<dbReference type="InterPro" id="IPR002347">
    <property type="entry name" value="SDR_fam"/>
</dbReference>
<dbReference type="InterPro" id="IPR036291">
    <property type="entry name" value="NAD(P)-bd_dom_sf"/>
</dbReference>
<proteinExistence type="inferred from homology"/>
<organism evidence="4 5">
    <name type="scientific">Plantactinospora sonchi</name>
    <dbReference type="NCBI Taxonomy" id="1544735"/>
    <lineage>
        <taxon>Bacteria</taxon>
        <taxon>Bacillati</taxon>
        <taxon>Actinomycetota</taxon>
        <taxon>Actinomycetes</taxon>
        <taxon>Micromonosporales</taxon>
        <taxon>Micromonosporaceae</taxon>
        <taxon>Plantactinospora</taxon>
    </lineage>
</organism>
<dbReference type="Proteomes" id="UP001332243">
    <property type="component" value="Unassembled WGS sequence"/>
</dbReference>
<protein>
    <submittedName>
        <fullName evidence="4">3-oxoacyl-ACP reductase FabG</fullName>
        <ecNumber evidence="4">1.1.1.100</ecNumber>
    </submittedName>
</protein>
<comment type="caution">
    <text evidence="4">The sequence shown here is derived from an EMBL/GenBank/DDBJ whole genome shotgun (WGS) entry which is preliminary data.</text>
</comment>
<dbReference type="Pfam" id="PF13561">
    <property type="entry name" value="adh_short_C2"/>
    <property type="match status" value="1"/>
</dbReference>
<name>A0ABU7RT47_9ACTN</name>
<dbReference type="EC" id="1.1.1.100" evidence="4"/>
<evidence type="ECO:0000256" key="1">
    <source>
        <dbReference type="ARBA" id="ARBA00006484"/>
    </source>
</evidence>
<dbReference type="Gene3D" id="3.40.50.720">
    <property type="entry name" value="NAD(P)-binding Rossmann-like Domain"/>
    <property type="match status" value="1"/>
</dbReference>
<evidence type="ECO:0000313" key="4">
    <source>
        <dbReference type="EMBL" id="MEE6259664.1"/>
    </source>
</evidence>
<dbReference type="InterPro" id="IPR057326">
    <property type="entry name" value="KR_dom"/>
</dbReference>
<dbReference type="SUPFAM" id="SSF51735">
    <property type="entry name" value="NAD(P)-binding Rossmann-fold domains"/>
    <property type="match status" value="1"/>
</dbReference>
<accession>A0ABU7RT47</accession>
<evidence type="ECO:0000313" key="5">
    <source>
        <dbReference type="Proteomes" id="UP001332243"/>
    </source>
</evidence>
<feature type="region of interest" description="Disordered" evidence="2">
    <location>
        <begin position="1"/>
        <end position="23"/>
    </location>
</feature>
<dbReference type="SMART" id="SM00822">
    <property type="entry name" value="PKS_KR"/>
    <property type="match status" value="1"/>
</dbReference>
<dbReference type="GO" id="GO:0004316">
    <property type="term" value="F:3-oxoacyl-[acyl-carrier-protein] reductase (NADPH) activity"/>
    <property type="evidence" value="ECO:0007669"/>
    <property type="project" value="UniProtKB-EC"/>
</dbReference>
<keyword evidence="5" id="KW-1185">Reference proteome</keyword>
<dbReference type="InterPro" id="IPR050259">
    <property type="entry name" value="SDR"/>
</dbReference>
<comment type="similarity">
    <text evidence="1">Belongs to the short-chain dehydrogenases/reductases (SDR) family.</text>
</comment>
<dbReference type="PANTHER" id="PTHR42879:SF2">
    <property type="entry name" value="3-OXOACYL-[ACYL-CARRIER-PROTEIN] REDUCTASE FABG"/>
    <property type="match status" value="1"/>
</dbReference>
<keyword evidence="4" id="KW-0560">Oxidoreductase</keyword>
<dbReference type="PRINTS" id="PR00081">
    <property type="entry name" value="GDHRDH"/>
</dbReference>
<dbReference type="EMBL" id="JAZGQK010000012">
    <property type="protein sequence ID" value="MEE6259664.1"/>
    <property type="molecule type" value="Genomic_DNA"/>
</dbReference>
<evidence type="ECO:0000256" key="2">
    <source>
        <dbReference type="SAM" id="MobiDB-lite"/>
    </source>
</evidence>
<dbReference type="InterPro" id="IPR020904">
    <property type="entry name" value="Sc_DH/Rdtase_CS"/>
</dbReference>
<feature type="domain" description="Ketoreductase" evidence="3">
    <location>
        <begin position="22"/>
        <end position="207"/>
    </location>
</feature>
<dbReference type="RefSeq" id="WP_331214790.1">
    <property type="nucleotide sequence ID" value="NZ_JAZGQK010000012.1"/>
</dbReference>
<evidence type="ECO:0000259" key="3">
    <source>
        <dbReference type="SMART" id="SM00822"/>
    </source>
</evidence>
<dbReference type="PANTHER" id="PTHR42879">
    <property type="entry name" value="3-OXOACYL-(ACYL-CARRIER-PROTEIN) REDUCTASE"/>
    <property type="match status" value="1"/>
</dbReference>
<sequence length="263" mass="27584">MSTSHSRTTPGDPGADGAPSTPVAVVTGGSRGIGRAVVIRLARDGFDVGFCYRANDEAAELVAKEAREYGVRVLARRVHVADRAAVRGFADEVEAELGPPTVAVTAAGIVRDRPLATMSDEEWDEVLRVNLDGTQHLCRSVVFGMMKRRRGAVVTLSSVAGVAGNATQTNYAAAKAGIIGFTKALAKEVGRYGIRANVVAPGFITTDMTAGLPEKITREMLARASLNRFGTPAEVAELVSFLASDRAAYITGQVVQVDGGLAL</sequence>
<dbReference type="PROSITE" id="PS00061">
    <property type="entry name" value="ADH_SHORT"/>
    <property type="match status" value="1"/>
</dbReference>
<dbReference type="NCBIfam" id="NF009466">
    <property type="entry name" value="PRK12826.1-2"/>
    <property type="match status" value="1"/>
</dbReference>